<dbReference type="Proteomes" id="UP000622860">
    <property type="component" value="Unassembled WGS sequence"/>
</dbReference>
<evidence type="ECO:0000313" key="2">
    <source>
        <dbReference type="EMBL" id="GGG70676.1"/>
    </source>
</evidence>
<dbReference type="EMBL" id="BMFR01000003">
    <property type="protein sequence ID" value="GGG70676.1"/>
    <property type="molecule type" value="Genomic_DNA"/>
</dbReference>
<organism evidence="2 3">
    <name type="scientific">Virgibacillus oceani</name>
    <dbReference type="NCBI Taxonomy" id="1479511"/>
    <lineage>
        <taxon>Bacteria</taxon>
        <taxon>Bacillati</taxon>
        <taxon>Bacillota</taxon>
        <taxon>Bacilli</taxon>
        <taxon>Bacillales</taxon>
        <taxon>Bacillaceae</taxon>
        <taxon>Virgibacillus</taxon>
    </lineage>
</organism>
<reference evidence="2" key="1">
    <citation type="journal article" date="2014" name="Int. J. Syst. Evol. Microbiol.">
        <title>Complete genome sequence of Corynebacterium casei LMG S-19264T (=DSM 44701T), isolated from a smear-ripened cheese.</title>
        <authorList>
            <consortium name="US DOE Joint Genome Institute (JGI-PGF)"/>
            <person name="Walter F."/>
            <person name="Albersmeier A."/>
            <person name="Kalinowski J."/>
            <person name="Ruckert C."/>
        </authorList>
    </citation>
    <scope>NUCLEOTIDE SEQUENCE</scope>
    <source>
        <strain evidence="2">CGMCC 1.12754</strain>
    </source>
</reference>
<evidence type="ECO:0000313" key="3">
    <source>
        <dbReference type="Proteomes" id="UP000622860"/>
    </source>
</evidence>
<proteinExistence type="predicted"/>
<name>A0A917M0X7_9BACI</name>
<dbReference type="AlphaFoldDB" id="A0A917M0X7"/>
<keyword evidence="3" id="KW-1185">Reference proteome</keyword>
<gene>
    <name evidence="2" type="primary">yfjM</name>
    <name evidence="2" type="ORF">GCM10011398_13530</name>
</gene>
<sequence length="157" mass="18176">MYVKQLSVIPCGIKKIWDKQPELGPVPAGEAYIGTFHRLCQNYAEMFTDQWVVLSAKHGFLFKEDIVDRNYDVTFNQKNKEIISYDHLREQVKEKGLAQFDELIVLTGKKYKIVINESFDDSMPRSFPLLQCKGIGYMQQLLKKAVEEGKPLTKENL</sequence>
<dbReference type="Pfam" id="PF21818">
    <property type="entry name" value="DUF6884"/>
    <property type="match status" value="1"/>
</dbReference>
<comment type="caution">
    <text evidence="2">The sequence shown here is derived from an EMBL/GenBank/DDBJ whole genome shotgun (WGS) entry which is preliminary data.</text>
</comment>
<feature type="domain" description="DUF6884" evidence="1">
    <location>
        <begin position="24"/>
        <end position="143"/>
    </location>
</feature>
<protein>
    <recommendedName>
        <fullName evidence="1">DUF6884 domain-containing protein</fullName>
    </recommendedName>
</protein>
<evidence type="ECO:0000259" key="1">
    <source>
        <dbReference type="Pfam" id="PF21818"/>
    </source>
</evidence>
<accession>A0A917M0X7</accession>
<reference evidence="2" key="2">
    <citation type="submission" date="2020-09" db="EMBL/GenBank/DDBJ databases">
        <authorList>
            <person name="Sun Q."/>
            <person name="Zhou Y."/>
        </authorList>
    </citation>
    <scope>NUCLEOTIDE SEQUENCE</scope>
    <source>
        <strain evidence="2">CGMCC 1.12754</strain>
    </source>
</reference>
<dbReference type="InterPro" id="IPR049251">
    <property type="entry name" value="DUF6884"/>
</dbReference>